<evidence type="ECO:0000256" key="4">
    <source>
        <dbReference type="ARBA" id="ARBA00022692"/>
    </source>
</evidence>
<evidence type="ECO:0000259" key="9">
    <source>
        <dbReference type="Pfam" id="PF00361"/>
    </source>
</evidence>
<feature type="transmembrane region" description="Helical" evidence="8">
    <location>
        <begin position="313"/>
        <end position="332"/>
    </location>
</feature>
<evidence type="ECO:0000313" key="10">
    <source>
        <dbReference type="EMBL" id="BBL35387.1"/>
    </source>
</evidence>
<feature type="transmembrane region" description="Helical" evidence="8">
    <location>
        <begin position="286"/>
        <end position="306"/>
    </location>
</feature>
<evidence type="ECO:0000256" key="6">
    <source>
        <dbReference type="ARBA" id="ARBA00023136"/>
    </source>
</evidence>
<feature type="transmembrane region" description="Helical" evidence="8">
    <location>
        <begin position="139"/>
        <end position="157"/>
    </location>
</feature>
<evidence type="ECO:0000256" key="3">
    <source>
        <dbReference type="ARBA" id="ARBA00022475"/>
    </source>
</evidence>
<accession>A0A4Y1YR61</accession>
<protein>
    <submittedName>
        <fullName evidence="10">Na(+)H(+) antiporter subunit D</fullName>
    </submittedName>
</protein>
<dbReference type="InterPro" id="IPR003918">
    <property type="entry name" value="NADH_UbQ_OxRdtase"/>
</dbReference>
<feature type="transmembrane region" description="Helical" evidence="8">
    <location>
        <begin position="252"/>
        <end position="274"/>
    </location>
</feature>
<evidence type="ECO:0000313" key="11">
    <source>
        <dbReference type="Proteomes" id="UP000316473"/>
    </source>
</evidence>
<gene>
    <name evidence="10" type="ORF">Nstercoris_01652</name>
</gene>
<dbReference type="PANTHER" id="PTHR42703:SF1">
    <property type="entry name" value="NA(+)_H(+) ANTIPORTER SUBUNIT D1"/>
    <property type="match status" value="1"/>
</dbReference>
<dbReference type="GO" id="GO:0005886">
    <property type="term" value="C:plasma membrane"/>
    <property type="evidence" value="ECO:0007669"/>
    <property type="project" value="UniProtKB-SubCell"/>
</dbReference>
<feature type="transmembrane region" description="Helical" evidence="8">
    <location>
        <begin position="88"/>
        <end position="109"/>
    </location>
</feature>
<feature type="transmembrane region" description="Helical" evidence="8">
    <location>
        <begin position="169"/>
        <end position="192"/>
    </location>
</feature>
<dbReference type="InterPro" id="IPR050586">
    <property type="entry name" value="CPA3_Na-H_Antiporter_D"/>
</dbReference>
<feature type="transmembrane region" description="Helical" evidence="8">
    <location>
        <begin position="488"/>
        <end position="507"/>
    </location>
</feature>
<comment type="subcellular location">
    <subcellularLocation>
        <location evidence="1">Cell membrane</location>
        <topology evidence="1">Multi-pass membrane protein</topology>
    </subcellularLocation>
    <subcellularLocation>
        <location evidence="7">Membrane</location>
        <topology evidence="7">Multi-pass membrane protein</topology>
    </subcellularLocation>
</comment>
<dbReference type="Pfam" id="PF00361">
    <property type="entry name" value="Proton_antipo_M"/>
    <property type="match status" value="1"/>
</dbReference>
<feature type="transmembrane region" description="Helical" evidence="8">
    <location>
        <begin position="37"/>
        <end position="57"/>
    </location>
</feature>
<sequence>MMLAPEHLVIAPILLPLVTGALQLFFDDRGRTLKATLSILSTIVLLIISILLIRFTYSDDHTSGGGVVVYLLGNWPPPFAINLVLDHLSAMMLVLTATLALPALIFSLGRWHRAGAHFHTLFQLLLMGLNGAFLTGDLFNLFVFFEVMLAASYGLVLHGSGLLRVKAGLHYIAINLVGSLLFLIGVALIYGVTGTLNMADLALKIPQISASHATLLESGIAILSVAFLIKAGMWPLSFWLPATYAAAPAPSAAVFAIMSKVGIYVLLRLSLLFFGNNPDFSNGLGAQILVYGGLATISFGTVGVLASQTLGRFTSYSVLISSGTLLTSIGLVQTEVTAGALFYLISSTLAISALFMLIELMERGQNVAASVLAVTMEAFGYEDEETEDEEIVGVAIPRTIAVLGTCFAACALLLIGLPPLSGFIAKFVILSALFSPDLIDQLTAPSTASWWFMALLILSGLATLIAMVRSGIHTFWAPPVEATLPRVLFIEILPITALVGATLVLTIQAGPVMRFMEATAISLHAPQPYIEGVLHTPPTTLPASTESTE</sequence>
<keyword evidence="6 8" id="KW-0472">Membrane</keyword>
<dbReference type="PANTHER" id="PTHR42703">
    <property type="entry name" value="NADH DEHYDROGENASE"/>
    <property type="match status" value="1"/>
</dbReference>
<dbReference type="EMBL" id="AP019755">
    <property type="protein sequence ID" value="BBL35387.1"/>
    <property type="molecule type" value="Genomic_DNA"/>
</dbReference>
<keyword evidence="5 8" id="KW-1133">Transmembrane helix</keyword>
<name>A0A4Y1YR61_9PROT</name>
<evidence type="ECO:0000256" key="1">
    <source>
        <dbReference type="ARBA" id="ARBA00004651"/>
    </source>
</evidence>
<dbReference type="AlphaFoldDB" id="A0A4Y1YR61"/>
<evidence type="ECO:0000256" key="8">
    <source>
        <dbReference type="SAM" id="Phobius"/>
    </source>
</evidence>
<reference evidence="10 11" key="1">
    <citation type="submission" date="2019-06" db="EMBL/GenBank/DDBJ databases">
        <title>Nitrosomonas stercoris KYUHI-S whole genome shotgun sequence.</title>
        <authorList>
            <person name="Nakagawa T."/>
            <person name="Tsuchiya Y."/>
            <person name="Takahashi R."/>
        </authorList>
    </citation>
    <scope>NUCLEOTIDE SEQUENCE [LARGE SCALE GENOMIC DNA]</scope>
    <source>
        <strain evidence="10 11">KYUHI-S</strain>
    </source>
</reference>
<feature type="transmembrane region" description="Helical" evidence="8">
    <location>
        <begin position="451"/>
        <end position="468"/>
    </location>
</feature>
<dbReference type="InterPro" id="IPR001750">
    <property type="entry name" value="ND/Mrp_TM"/>
</dbReference>
<feature type="transmembrane region" description="Helical" evidence="8">
    <location>
        <begin position="6"/>
        <end position="25"/>
    </location>
</feature>
<dbReference type="NCBIfam" id="NF009309">
    <property type="entry name" value="PRK12666.1"/>
    <property type="match status" value="1"/>
</dbReference>
<feature type="transmembrane region" description="Helical" evidence="8">
    <location>
        <begin position="338"/>
        <end position="358"/>
    </location>
</feature>
<dbReference type="GO" id="GO:0042773">
    <property type="term" value="P:ATP synthesis coupled electron transport"/>
    <property type="evidence" value="ECO:0007669"/>
    <property type="project" value="InterPro"/>
</dbReference>
<proteinExistence type="inferred from homology"/>
<keyword evidence="3" id="KW-1003">Cell membrane</keyword>
<evidence type="ECO:0000256" key="2">
    <source>
        <dbReference type="ARBA" id="ARBA00005346"/>
    </source>
</evidence>
<dbReference type="KEGG" id="nst:Nstercoris_01652"/>
<evidence type="ECO:0000256" key="5">
    <source>
        <dbReference type="ARBA" id="ARBA00022989"/>
    </source>
</evidence>
<keyword evidence="4 7" id="KW-0812">Transmembrane</keyword>
<dbReference type="Proteomes" id="UP000316473">
    <property type="component" value="Chromosome"/>
</dbReference>
<keyword evidence="11" id="KW-1185">Reference proteome</keyword>
<feature type="transmembrane region" description="Helical" evidence="8">
    <location>
        <begin position="220"/>
        <end position="240"/>
    </location>
</feature>
<dbReference type="GO" id="GO:0008137">
    <property type="term" value="F:NADH dehydrogenase (ubiquinone) activity"/>
    <property type="evidence" value="ECO:0007669"/>
    <property type="project" value="InterPro"/>
</dbReference>
<feature type="transmembrane region" description="Helical" evidence="8">
    <location>
        <begin position="116"/>
        <end position="133"/>
    </location>
</feature>
<feature type="domain" description="NADH:quinone oxidoreductase/Mrp antiporter transmembrane" evidence="9">
    <location>
        <begin position="136"/>
        <end position="441"/>
    </location>
</feature>
<evidence type="ECO:0000256" key="7">
    <source>
        <dbReference type="RuleBase" id="RU000320"/>
    </source>
</evidence>
<dbReference type="PRINTS" id="PR01437">
    <property type="entry name" value="NUOXDRDTASE4"/>
</dbReference>
<organism evidence="10 11">
    <name type="scientific">Nitrosomonas stercoris</name>
    <dbReference type="NCBI Taxonomy" id="1444684"/>
    <lineage>
        <taxon>Bacteria</taxon>
        <taxon>Pseudomonadati</taxon>
        <taxon>Pseudomonadota</taxon>
        <taxon>Betaproteobacteria</taxon>
        <taxon>Nitrosomonadales</taxon>
        <taxon>Nitrosomonadaceae</taxon>
        <taxon>Nitrosomonas</taxon>
    </lineage>
</organism>
<comment type="similarity">
    <text evidence="2">Belongs to the CPA3 antiporters (TC 2.A.63) subunit D family.</text>
</comment>